<keyword evidence="4" id="KW-1185">Reference proteome</keyword>
<dbReference type="InterPro" id="IPR005844">
    <property type="entry name" value="A-D-PHexomutase_a/b/a-I"/>
</dbReference>
<evidence type="ECO:0000256" key="1">
    <source>
        <dbReference type="ARBA" id="ARBA00010231"/>
    </source>
</evidence>
<evidence type="ECO:0000259" key="2">
    <source>
        <dbReference type="Pfam" id="PF02878"/>
    </source>
</evidence>
<dbReference type="KEGG" id="pbs:Plabr_2795"/>
<sequence>MDQYSHLATGSQWELLQTLTEPRDVYCCPGETLPISNAIHEARLRTQYHKCKHCPHRDDVSTFSAETRERIDEAQGELKKQPICREDGFRGILWNELTPAALGRLAAAVCQDVWQNRTDSATAGSSNLLEVVVGHDGRATALQSVDAIVAAVGEQGVRVINIGEASSACLQFAISQLGAAAGLHATAANSDRLSIGLDVFGPQGLPLSGESLLRIDQQTSLTLRCRRTAGGRTQFPARKAYLGSLWKHFQGLPPIRVLVSSGNDFAWSMLAEIERETEASFISCSQPALWKQADSAPVEQMLAAESQTTEFDLVFLLGEDGQSCRFAERSGRLLTPGQVLSLLLIGKSTGKQVTALVGEECDGPEWTAPLERESVAIRRRQSLREHFARGMATSSAAVGVDRHQRFWLPNAEEIPSCDGLVTLGQVLKAISAGLRS</sequence>
<dbReference type="eggNOG" id="COG1109">
    <property type="taxonomic scope" value="Bacteria"/>
</dbReference>
<comment type="similarity">
    <text evidence="1">Belongs to the phosphohexose mutase family.</text>
</comment>
<dbReference type="InterPro" id="IPR016055">
    <property type="entry name" value="A-D-PHexomutase_a/b/a-I/II/III"/>
</dbReference>
<name>F0STD2_RUBBR</name>
<accession>F0STD2</accession>
<dbReference type="EMBL" id="CP002546">
    <property type="protein sequence ID" value="ADY60394.1"/>
    <property type="molecule type" value="Genomic_DNA"/>
</dbReference>
<dbReference type="GO" id="GO:0005975">
    <property type="term" value="P:carbohydrate metabolic process"/>
    <property type="evidence" value="ECO:0007669"/>
    <property type="project" value="InterPro"/>
</dbReference>
<evidence type="ECO:0000313" key="3">
    <source>
        <dbReference type="EMBL" id="ADY60394.1"/>
    </source>
</evidence>
<feature type="domain" description="Alpha-D-phosphohexomutase alpha/beta/alpha" evidence="2">
    <location>
        <begin position="84"/>
        <end position="218"/>
    </location>
</feature>
<dbReference type="GO" id="GO:0016868">
    <property type="term" value="F:intramolecular phosphotransferase activity"/>
    <property type="evidence" value="ECO:0007669"/>
    <property type="project" value="InterPro"/>
</dbReference>
<organism evidence="3 4">
    <name type="scientific">Rubinisphaera brasiliensis (strain ATCC 49424 / DSM 5305 / JCM 21570 / IAM 15109 / NBRC 103401 / IFAM 1448)</name>
    <name type="common">Planctomyces brasiliensis</name>
    <dbReference type="NCBI Taxonomy" id="756272"/>
    <lineage>
        <taxon>Bacteria</taxon>
        <taxon>Pseudomonadati</taxon>
        <taxon>Planctomycetota</taxon>
        <taxon>Planctomycetia</taxon>
        <taxon>Planctomycetales</taxon>
        <taxon>Planctomycetaceae</taxon>
        <taxon>Rubinisphaera</taxon>
    </lineage>
</organism>
<dbReference type="HOGENOM" id="CLU_628339_0_0_0"/>
<dbReference type="Gene3D" id="3.40.120.10">
    <property type="entry name" value="Alpha-D-Glucose-1,6-Bisphosphate, subunit A, domain 3"/>
    <property type="match status" value="1"/>
</dbReference>
<proteinExistence type="inferred from homology"/>
<dbReference type="OrthoDB" id="208365at2"/>
<dbReference type="RefSeq" id="WP_013629116.1">
    <property type="nucleotide sequence ID" value="NC_015174.1"/>
</dbReference>
<dbReference type="AlphaFoldDB" id="F0STD2"/>
<gene>
    <name evidence="3" type="ordered locus">Plabr_2795</name>
</gene>
<dbReference type="STRING" id="756272.Plabr_2795"/>
<dbReference type="SUPFAM" id="SSF53738">
    <property type="entry name" value="Phosphoglucomutase, first 3 domains"/>
    <property type="match status" value="1"/>
</dbReference>
<dbReference type="Proteomes" id="UP000006860">
    <property type="component" value="Chromosome"/>
</dbReference>
<protein>
    <submittedName>
        <fullName evidence="3">Phosphoglucomutase/phosphomannomutase alpha/beta/alpha domain I</fullName>
    </submittedName>
</protein>
<reference evidence="4" key="1">
    <citation type="submission" date="2011-02" db="EMBL/GenBank/DDBJ databases">
        <title>The complete genome of Planctomyces brasiliensis DSM 5305.</title>
        <authorList>
            <person name="Lucas S."/>
            <person name="Copeland A."/>
            <person name="Lapidus A."/>
            <person name="Bruce D."/>
            <person name="Goodwin L."/>
            <person name="Pitluck S."/>
            <person name="Kyrpides N."/>
            <person name="Mavromatis K."/>
            <person name="Pagani I."/>
            <person name="Ivanova N."/>
            <person name="Ovchinnikova G."/>
            <person name="Lu M."/>
            <person name="Detter J.C."/>
            <person name="Han C."/>
            <person name="Land M."/>
            <person name="Hauser L."/>
            <person name="Markowitz V."/>
            <person name="Cheng J.-F."/>
            <person name="Hugenholtz P."/>
            <person name="Woyke T."/>
            <person name="Wu D."/>
            <person name="Tindall B."/>
            <person name="Pomrenke H.G."/>
            <person name="Brambilla E."/>
            <person name="Klenk H.-P."/>
            <person name="Eisen J.A."/>
        </authorList>
    </citation>
    <scope>NUCLEOTIDE SEQUENCE [LARGE SCALE GENOMIC DNA]</scope>
    <source>
        <strain evidence="4">ATCC 49424 / DSM 5305 / JCM 21570 / NBRC 103401 / IFAM 1448</strain>
    </source>
</reference>
<evidence type="ECO:0000313" key="4">
    <source>
        <dbReference type="Proteomes" id="UP000006860"/>
    </source>
</evidence>
<dbReference type="Pfam" id="PF02878">
    <property type="entry name" value="PGM_PMM_I"/>
    <property type="match status" value="1"/>
</dbReference>